<dbReference type="Gene3D" id="1.10.10.10">
    <property type="entry name" value="Winged helix-like DNA-binding domain superfamily/Winged helix DNA-binding domain"/>
    <property type="match status" value="1"/>
</dbReference>
<dbReference type="Pfam" id="PF00126">
    <property type="entry name" value="HTH_1"/>
    <property type="match status" value="1"/>
</dbReference>
<sequence>MAERLEIDAMRALCAIGTSGGVTNAARQLGLSQSAVSHKIKRLESALDCALLARQSGGPLFTDAGKRLHDYALRIINLHDEALSDLGKKNLNGAIRLGMTEDATTSDIAGILGRFTRLYPSVSVRTRTSQSLNVQAWLQADELDLAMMQVFTTDIEPQDQALFDDTLHWVKSKDYELDLARPIPFLSFDTNCFYRKWGFSEVLQEGRSFEKVLECPSAAGIQSGVRSGLGIALLNGMHVTEDMDVIENLFPSPPSITFVARVNPKSRSAPVKALVSEIAREFRVPASLSAAE</sequence>
<name>A0ABZ2HEG5_9RHOB</name>
<evidence type="ECO:0000256" key="1">
    <source>
        <dbReference type="ARBA" id="ARBA00009437"/>
    </source>
</evidence>
<organism evidence="6 7">
    <name type="scientific">Roseovarius phycicola</name>
    <dbReference type="NCBI Taxonomy" id="3080976"/>
    <lineage>
        <taxon>Bacteria</taxon>
        <taxon>Pseudomonadati</taxon>
        <taxon>Pseudomonadota</taxon>
        <taxon>Alphaproteobacteria</taxon>
        <taxon>Rhodobacterales</taxon>
        <taxon>Roseobacteraceae</taxon>
        <taxon>Roseovarius</taxon>
    </lineage>
</organism>
<feature type="domain" description="HTH lysR-type" evidence="5">
    <location>
        <begin position="5"/>
        <end position="62"/>
    </location>
</feature>
<dbReference type="CDD" id="cd05466">
    <property type="entry name" value="PBP2_LTTR_substrate"/>
    <property type="match status" value="1"/>
</dbReference>
<dbReference type="InterPro" id="IPR036390">
    <property type="entry name" value="WH_DNA-bd_sf"/>
</dbReference>
<dbReference type="InterPro" id="IPR050176">
    <property type="entry name" value="LTTR"/>
</dbReference>
<keyword evidence="7" id="KW-1185">Reference proteome</keyword>
<evidence type="ECO:0000256" key="3">
    <source>
        <dbReference type="ARBA" id="ARBA00023125"/>
    </source>
</evidence>
<evidence type="ECO:0000259" key="5">
    <source>
        <dbReference type="PROSITE" id="PS50931"/>
    </source>
</evidence>
<evidence type="ECO:0000313" key="7">
    <source>
        <dbReference type="Proteomes" id="UP001364156"/>
    </source>
</evidence>
<dbReference type="SUPFAM" id="SSF46785">
    <property type="entry name" value="Winged helix' DNA-binding domain"/>
    <property type="match status" value="1"/>
</dbReference>
<evidence type="ECO:0000256" key="4">
    <source>
        <dbReference type="ARBA" id="ARBA00023163"/>
    </source>
</evidence>
<dbReference type="Gene3D" id="3.40.190.10">
    <property type="entry name" value="Periplasmic binding protein-like II"/>
    <property type="match status" value="2"/>
</dbReference>
<keyword evidence="2" id="KW-0805">Transcription regulation</keyword>
<accession>A0ABZ2HEG5</accession>
<dbReference type="RefSeq" id="WP_338549202.1">
    <property type="nucleotide sequence ID" value="NZ_CP146069.1"/>
</dbReference>
<dbReference type="PANTHER" id="PTHR30579">
    <property type="entry name" value="TRANSCRIPTIONAL REGULATOR"/>
    <property type="match status" value="1"/>
</dbReference>
<gene>
    <name evidence="6" type="ORF">RZ517_16455</name>
</gene>
<dbReference type="InterPro" id="IPR036388">
    <property type="entry name" value="WH-like_DNA-bd_sf"/>
</dbReference>
<dbReference type="Proteomes" id="UP001364156">
    <property type="component" value="Chromosome"/>
</dbReference>
<dbReference type="PROSITE" id="PS50931">
    <property type="entry name" value="HTH_LYSR"/>
    <property type="match status" value="1"/>
</dbReference>
<protein>
    <submittedName>
        <fullName evidence="6">LysR family transcriptional regulator</fullName>
    </submittedName>
</protein>
<dbReference type="Pfam" id="PF03466">
    <property type="entry name" value="LysR_substrate"/>
    <property type="match status" value="1"/>
</dbReference>
<evidence type="ECO:0000256" key="2">
    <source>
        <dbReference type="ARBA" id="ARBA00023015"/>
    </source>
</evidence>
<evidence type="ECO:0000313" key="6">
    <source>
        <dbReference type="EMBL" id="WWR46340.1"/>
    </source>
</evidence>
<dbReference type="SUPFAM" id="SSF53850">
    <property type="entry name" value="Periplasmic binding protein-like II"/>
    <property type="match status" value="1"/>
</dbReference>
<reference evidence="6 7" key="1">
    <citation type="submission" date="2023-10" db="EMBL/GenBank/DDBJ databases">
        <title>Roseovarius strain S88 nov., isolated from a marine algae.</title>
        <authorList>
            <person name="Lee M.W."/>
            <person name="Lee J.K."/>
            <person name="Kim J.M."/>
            <person name="Choi D.G."/>
            <person name="Baek J.H."/>
            <person name="Bayburt H."/>
            <person name="Jung J.J."/>
            <person name="Han D.M."/>
            <person name="Jeon C.O."/>
        </authorList>
    </citation>
    <scope>NUCLEOTIDE SEQUENCE [LARGE SCALE GENOMIC DNA]</scope>
    <source>
        <strain evidence="6 7">S88</strain>
    </source>
</reference>
<keyword evidence="4" id="KW-0804">Transcription</keyword>
<proteinExistence type="inferred from homology"/>
<dbReference type="PRINTS" id="PR00039">
    <property type="entry name" value="HTHLYSR"/>
</dbReference>
<comment type="similarity">
    <text evidence="1">Belongs to the LysR transcriptional regulatory family.</text>
</comment>
<dbReference type="InterPro" id="IPR005119">
    <property type="entry name" value="LysR_subst-bd"/>
</dbReference>
<dbReference type="PANTHER" id="PTHR30579:SF7">
    <property type="entry name" value="HTH-TYPE TRANSCRIPTIONAL REGULATOR LRHA-RELATED"/>
    <property type="match status" value="1"/>
</dbReference>
<keyword evidence="3" id="KW-0238">DNA-binding</keyword>
<dbReference type="InterPro" id="IPR000847">
    <property type="entry name" value="LysR_HTH_N"/>
</dbReference>
<dbReference type="EMBL" id="CP146069">
    <property type="protein sequence ID" value="WWR46340.1"/>
    <property type="molecule type" value="Genomic_DNA"/>
</dbReference>